<protein>
    <submittedName>
        <fullName evidence="2">Uncharacterized protein</fullName>
    </submittedName>
</protein>
<feature type="compositionally biased region" description="Basic residues" evidence="1">
    <location>
        <begin position="629"/>
        <end position="638"/>
    </location>
</feature>
<reference evidence="2" key="1">
    <citation type="submission" date="2022-11" db="UniProtKB">
        <authorList>
            <consortium name="EnsemblMetazoa"/>
        </authorList>
    </citation>
    <scope>IDENTIFICATION</scope>
</reference>
<proteinExistence type="predicted"/>
<feature type="region of interest" description="Disordered" evidence="1">
    <location>
        <begin position="528"/>
        <end position="547"/>
    </location>
</feature>
<dbReference type="AlphaFoldDB" id="A0A913Z448"/>
<dbReference type="GeneID" id="119720791"/>
<feature type="compositionally biased region" description="Basic and acidic residues" evidence="1">
    <location>
        <begin position="652"/>
        <end position="662"/>
    </location>
</feature>
<dbReference type="OMA" id="QFATRDW"/>
<name>A0A913Z448_PATMI</name>
<feature type="region of interest" description="Disordered" evidence="1">
    <location>
        <begin position="220"/>
        <end position="326"/>
    </location>
</feature>
<feature type="compositionally biased region" description="Acidic residues" evidence="1">
    <location>
        <begin position="301"/>
        <end position="310"/>
    </location>
</feature>
<feature type="compositionally biased region" description="Basic residues" evidence="1">
    <location>
        <begin position="905"/>
        <end position="926"/>
    </location>
</feature>
<feature type="region of interest" description="Disordered" evidence="1">
    <location>
        <begin position="896"/>
        <end position="926"/>
    </location>
</feature>
<dbReference type="EnsemblMetazoa" id="XM_038190636.1">
    <property type="protein sequence ID" value="XP_038046564.1"/>
    <property type="gene ID" value="LOC119720791"/>
</dbReference>
<feature type="compositionally biased region" description="Polar residues" evidence="1">
    <location>
        <begin position="42"/>
        <end position="55"/>
    </location>
</feature>
<accession>A0A913Z448</accession>
<dbReference type="OrthoDB" id="10052411at2759"/>
<dbReference type="Proteomes" id="UP000887568">
    <property type="component" value="Unplaced"/>
</dbReference>
<feature type="region of interest" description="Disordered" evidence="1">
    <location>
        <begin position="555"/>
        <end position="739"/>
    </location>
</feature>
<feature type="compositionally biased region" description="Basic and acidic residues" evidence="1">
    <location>
        <begin position="603"/>
        <end position="615"/>
    </location>
</feature>
<feature type="compositionally biased region" description="Polar residues" evidence="1">
    <location>
        <begin position="538"/>
        <end position="547"/>
    </location>
</feature>
<dbReference type="RefSeq" id="XP_038046564.1">
    <property type="nucleotide sequence ID" value="XM_038190636.1"/>
</dbReference>
<feature type="compositionally biased region" description="Basic and acidic residues" evidence="1">
    <location>
        <begin position="386"/>
        <end position="398"/>
    </location>
</feature>
<feature type="region of interest" description="Disordered" evidence="1">
    <location>
        <begin position="791"/>
        <end position="817"/>
    </location>
</feature>
<feature type="compositionally biased region" description="Pro residues" evidence="1">
    <location>
        <begin position="223"/>
        <end position="232"/>
    </location>
</feature>
<feature type="compositionally biased region" description="Polar residues" evidence="1">
    <location>
        <begin position="370"/>
        <end position="385"/>
    </location>
</feature>
<evidence type="ECO:0000313" key="3">
    <source>
        <dbReference type="Proteomes" id="UP000887568"/>
    </source>
</evidence>
<feature type="compositionally biased region" description="Polar residues" evidence="1">
    <location>
        <begin position="440"/>
        <end position="459"/>
    </location>
</feature>
<feature type="region of interest" description="Disordered" evidence="1">
    <location>
        <begin position="42"/>
        <end position="69"/>
    </location>
</feature>
<feature type="compositionally biased region" description="Polar residues" evidence="1">
    <location>
        <begin position="123"/>
        <end position="135"/>
    </location>
</feature>
<organism evidence="2 3">
    <name type="scientific">Patiria miniata</name>
    <name type="common">Bat star</name>
    <name type="synonym">Asterina miniata</name>
    <dbReference type="NCBI Taxonomy" id="46514"/>
    <lineage>
        <taxon>Eukaryota</taxon>
        <taxon>Metazoa</taxon>
        <taxon>Echinodermata</taxon>
        <taxon>Eleutherozoa</taxon>
        <taxon>Asterozoa</taxon>
        <taxon>Asteroidea</taxon>
        <taxon>Valvatacea</taxon>
        <taxon>Valvatida</taxon>
        <taxon>Asterinidae</taxon>
        <taxon>Patiria</taxon>
    </lineage>
</organism>
<feature type="compositionally biased region" description="Basic and acidic residues" evidence="1">
    <location>
        <begin position="674"/>
        <end position="684"/>
    </location>
</feature>
<keyword evidence="3" id="KW-1185">Reference proteome</keyword>
<feature type="region of interest" description="Disordered" evidence="1">
    <location>
        <begin position="93"/>
        <end position="170"/>
    </location>
</feature>
<sequence>MEDALAQKYDRIQQFATRDWLGPSSASLARLERVKANVHNITPTLSKNLRPSSASRSHKTYTELDTAPPLASKSLHATASAWGSDASIPELIKQQGERQTQRSASTKGPRRPWSGRRVPPSPTQRRPASETNTGEVENESQRRLNAFMSVKGARYDPKSRPPSGRGTRQTTGTALAQLMVGLEELSKQDVESMLEEFIQNQPSPGRHELARLSAMYGDHPSLVAPPPAPHGSPIPDQELLQENENGETLGSETENGESDVPSQFTPYKEIQVKQPSAPQLLRRPTPEPVRLSMTIPGVGDDMSEPEDDFIYSDRSPEGSPHAKQPADLELQSVTSEVLCQLDEPPDSPSPHHYRDQPTPLTADRQVRVISKSSPATKDGNITQDASDPKTGLKKDFQTKPRSRHSVHIMEEHNVTIDITPRDVLKPYVPRPPAGKRRPQSAVTGSRSQNGPEATANTLGSRVPASPTANRAAARPKSARPRVAKMPTVGVEYGDDSEKTEVPLSRSESLPLSKPRSEVETMMSRMALSDEETDDLRPSSVTRQVSQSSFKKNYYELSREASEPTRAARLTTTTIQFGDQGPLEEKSVSVIKQASEPFRSALLRQDRRKDVVEGLRGRSGSASEDDAAHRTHSAIRRPTRSANGVGTAAPPRPESRMGHRQGDTDPSTTPGETEAVEKSEPETDAKPSLASTRPVSAPSKRRSAETTTGQKCPGRIGRRPHSAKPPVGSDISKLGSKSSTAIVVSPKKRAVEYKRNREAVKALRDGTLNKEKKYAKQFVAVDDPKPLIRRLRKPASESSEEEESPVVPLSAQEQEMEDMHQQLLERGVNVSAQTLARGLLPPTQRGYDDCMAELPEKSSLGLLNQPEAWLGKLFRKYKLAEKALVIANERMAIQADAEARQAARGPAKKKKKTGKRKVKHKRSSTVT</sequence>
<evidence type="ECO:0000256" key="1">
    <source>
        <dbReference type="SAM" id="MobiDB-lite"/>
    </source>
</evidence>
<evidence type="ECO:0000313" key="2">
    <source>
        <dbReference type="EnsemblMetazoa" id="XP_038046564.1"/>
    </source>
</evidence>
<feature type="region of interest" description="Disordered" evidence="1">
    <location>
        <begin position="338"/>
        <end position="518"/>
    </location>
</feature>
<feature type="compositionally biased region" description="Basic and acidic residues" evidence="1">
    <location>
        <begin position="407"/>
        <end position="424"/>
    </location>
</feature>